<dbReference type="OrthoDB" id="10481729at2759"/>
<organism evidence="1 2">
    <name type="scientific">Agrocybe chaxingu</name>
    <dbReference type="NCBI Taxonomy" id="84603"/>
    <lineage>
        <taxon>Eukaryota</taxon>
        <taxon>Fungi</taxon>
        <taxon>Dikarya</taxon>
        <taxon>Basidiomycota</taxon>
        <taxon>Agaricomycotina</taxon>
        <taxon>Agaricomycetes</taxon>
        <taxon>Agaricomycetidae</taxon>
        <taxon>Agaricales</taxon>
        <taxon>Agaricineae</taxon>
        <taxon>Strophariaceae</taxon>
        <taxon>Agrocybe</taxon>
    </lineage>
</organism>
<dbReference type="Proteomes" id="UP001148786">
    <property type="component" value="Unassembled WGS sequence"/>
</dbReference>
<reference evidence="1" key="1">
    <citation type="submission" date="2022-07" db="EMBL/GenBank/DDBJ databases">
        <title>Genome Sequence of Agrocybe chaxingu.</title>
        <authorList>
            <person name="Buettner E."/>
        </authorList>
    </citation>
    <scope>NUCLEOTIDE SEQUENCE</scope>
    <source>
        <strain evidence="1">MP-N11</strain>
    </source>
</reference>
<evidence type="ECO:0000313" key="2">
    <source>
        <dbReference type="Proteomes" id="UP001148786"/>
    </source>
</evidence>
<sequence>MNTNTISKSASSIAAPVIPETKEAHAALIAQLEEQLEVVKAAYNAKWSATISTVATVAQMAASTPSAFDESEIQEYEKEPVIPGVDLDAPFASVQAPVSAPVAAARTPITIQGAIYPGIPTTVHIDGTAIVTISGSLTGQGTHKKWHYDLLTNSLNICVL</sequence>
<protein>
    <submittedName>
        <fullName evidence="1">Uncharacterized protein</fullName>
    </submittedName>
</protein>
<evidence type="ECO:0000313" key="1">
    <source>
        <dbReference type="EMBL" id="KAJ3494233.1"/>
    </source>
</evidence>
<accession>A0A9W8JQG5</accession>
<comment type="caution">
    <text evidence="1">The sequence shown here is derived from an EMBL/GenBank/DDBJ whole genome shotgun (WGS) entry which is preliminary data.</text>
</comment>
<dbReference type="AlphaFoldDB" id="A0A9W8JQG5"/>
<proteinExistence type="predicted"/>
<name>A0A9W8JQG5_9AGAR</name>
<gene>
    <name evidence="1" type="ORF">NLJ89_g10851</name>
</gene>
<dbReference type="EMBL" id="JANKHO010002158">
    <property type="protein sequence ID" value="KAJ3494233.1"/>
    <property type="molecule type" value="Genomic_DNA"/>
</dbReference>
<keyword evidence="2" id="KW-1185">Reference proteome</keyword>